<gene>
    <name evidence="2" type="primary">LOC102807249</name>
</gene>
<dbReference type="GeneID" id="102807249"/>
<dbReference type="Proteomes" id="UP000694865">
    <property type="component" value="Unplaced"/>
</dbReference>
<sequence length="121" mass="13837">MADSGDRELEYVTDLRISESSNFADICIEANIPGVSKWKKMKGQIKVKDQFDNDSFTLHVETKSSLYGLEYNGKQLYKPIVGRKCKTQVEDGCVKIILRKKEAETWREDSTGMLAILRDNQ</sequence>
<organism evidence="1 2">
    <name type="scientific">Saccoglossus kowalevskii</name>
    <name type="common">Acorn worm</name>
    <dbReference type="NCBI Taxonomy" id="10224"/>
    <lineage>
        <taxon>Eukaryota</taxon>
        <taxon>Metazoa</taxon>
        <taxon>Hemichordata</taxon>
        <taxon>Enteropneusta</taxon>
        <taxon>Harrimaniidae</taxon>
        <taxon>Saccoglossus</taxon>
    </lineage>
</organism>
<dbReference type="SUPFAM" id="SSF49764">
    <property type="entry name" value="HSP20-like chaperones"/>
    <property type="match status" value="1"/>
</dbReference>
<name>A0ABM0MYM2_SACKO</name>
<reference evidence="2" key="1">
    <citation type="submission" date="2025-08" db="UniProtKB">
        <authorList>
            <consortium name="RefSeq"/>
        </authorList>
    </citation>
    <scope>IDENTIFICATION</scope>
    <source>
        <tissue evidence="2">Testes</tissue>
    </source>
</reference>
<keyword evidence="1" id="KW-1185">Reference proteome</keyword>
<accession>A0ABM0MYM2</accession>
<evidence type="ECO:0000313" key="1">
    <source>
        <dbReference type="Proteomes" id="UP000694865"/>
    </source>
</evidence>
<evidence type="ECO:0000313" key="2">
    <source>
        <dbReference type="RefSeq" id="XP_006825113.1"/>
    </source>
</evidence>
<protein>
    <submittedName>
        <fullName evidence="2">Uncharacterized protein LOC102807249</fullName>
    </submittedName>
</protein>
<dbReference type="Gene3D" id="2.60.40.790">
    <property type="match status" value="1"/>
</dbReference>
<dbReference type="InterPro" id="IPR008978">
    <property type="entry name" value="HSP20-like_chaperone"/>
</dbReference>
<dbReference type="RefSeq" id="XP_006825113.1">
    <property type="nucleotide sequence ID" value="XM_006825050.1"/>
</dbReference>
<proteinExistence type="predicted"/>